<dbReference type="Pfam" id="PF13176">
    <property type="entry name" value="TPR_7"/>
    <property type="match status" value="1"/>
</dbReference>
<evidence type="ECO:0000313" key="15">
    <source>
        <dbReference type="Proteomes" id="UP000299084"/>
    </source>
</evidence>
<comment type="similarity">
    <text evidence="10">Belongs to the kinesin light chain family.</text>
</comment>
<feature type="repeat" description="TPR" evidence="9">
    <location>
        <begin position="377"/>
        <end position="410"/>
    </location>
</feature>
<evidence type="ECO:0000256" key="6">
    <source>
        <dbReference type="ARBA" id="ARBA00023069"/>
    </source>
</evidence>
<evidence type="ECO:0000256" key="3">
    <source>
        <dbReference type="ARBA" id="ARBA00022737"/>
    </source>
</evidence>
<evidence type="ECO:0000256" key="10">
    <source>
        <dbReference type="RuleBase" id="RU367020"/>
    </source>
</evidence>
<dbReference type="EMBL" id="JWIN03000001">
    <property type="protein sequence ID" value="KAB1283127.1"/>
    <property type="molecule type" value="Genomic_DNA"/>
</dbReference>
<dbReference type="InterPro" id="IPR019734">
    <property type="entry name" value="TPR_rpt"/>
</dbReference>
<dbReference type="GO" id="GO:0048496">
    <property type="term" value="P:maintenance of animal organ identity"/>
    <property type="evidence" value="ECO:0007669"/>
    <property type="project" value="UniProtKB-ARBA"/>
</dbReference>
<feature type="compositionally biased region" description="Polar residues" evidence="11">
    <location>
        <begin position="547"/>
        <end position="563"/>
    </location>
</feature>
<feature type="repeat" description="TPR" evidence="9">
    <location>
        <begin position="227"/>
        <end position="260"/>
    </location>
</feature>
<feature type="repeat" description="TPR" evidence="9">
    <location>
        <begin position="503"/>
        <end position="536"/>
    </location>
</feature>
<keyword evidence="10" id="KW-0206">Cytoskeleton</keyword>
<dbReference type="Proteomes" id="UP000299084">
    <property type="component" value="Unassembled WGS sequence"/>
</dbReference>
<dbReference type="FunFam" id="1.25.40.10:FF:000362">
    <property type="entry name" value="Nephrocystin-3"/>
    <property type="match status" value="1"/>
</dbReference>
<protein>
    <recommendedName>
        <fullName evidence="10">Kinesin light chain</fullName>
    </recommendedName>
</protein>
<dbReference type="Gene3D" id="1.25.40.10">
    <property type="entry name" value="Tetratricopeptide repeat domain"/>
    <property type="match status" value="3"/>
</dbReference>
<comment type="caution">
    <text evidence="14">The sequence shown here is derived from an EMBL/GenBank/DDBJ whole genome shotgun (WGS) entry which is preliminary data.</text>
</comment>
<keyword evidence="5" id="KW-0175">Coiled coil</keyword>
<organism evidence="14 15">
    <name type="scientific">Camelus dromedarius</name>
    <name type="common">Dromedary</name>
    <name type="synonym">Arabian camel</name>
    <dbReference type="NCBI Taxonomy" id="9838"/>
    <lineage>
        <taxon>Eukaryota</taxon>
        <taxon>Metazoa</taxon>
        <taxon>Chordata</taxon>
        <taxon>Craniata</taxon>
        <taxon>Vertebrata</taxon>
        <taxon>Euteleostomi</taxon>
        <taxon>Mammalia</taxon>
        <taxon>Eutheria</taxon>
        <taxon>Laurasiatheria</taxon>
        <taxon>Artiodactyla</taxon>
        <taxon>Tylopoda</taxon>
        <taxon>Camelidae</taxon>
        <taxon>Camelus</taxon>
    </lineage>
</organism>
<dbReference type="SMART" id="SM00028">
    <property type="entry name" value="TPR"/>
    <property type="match status" value="8"/>
</dbReference>
<name>A0A5N4EIM8_CAMDR</name>
<dbReference type="GO" id="GO:0060026">
    <property type="term" value="P:convergent extension"/>
    <property type="evidence" value="ECO:0007669"/>
    <property type="project" value="TreeGrafter"/>
</dbReference>
<keyword evidence="10" id="KW-0505">Motor protein</keyword>
<dbReference type="GO" id="GO:0097543">
    <property type="term" value="C:ciliary inversin compartment"/>
    <property type="evidence" value="ECO:0007669"/>
    <property type="project" value="TreeGrafter"/>
</dbReference>
<dbReference type="GO" id="GO:0005874">
    <property type="term" value="C:microtubule"/>
    <property type="evidence" value="ECO:0007669"/>
    <property type="project" value="UniProtKB-UniRule"/>
</dbReference>
<keyword evidence="6" id="KW-0969">Cilium</keyword>
<dbReference type="InterPro" id="IPR056885">
    <property type="entry name" value="TPR_NPHP3"/>
</dbReference>
<evidence type="ECO:0000259" key="12">
    <source>
        <dbReference type="Pfam" id="PF24884"/>
    </source>
</evidence>
<feature type="region of interest" description="Disordered" evidence="11">
    <location>
        <begin position="538"/>
        <end position="572"/>
    </location>
</feature>
<dbReference type="GO" id="GO:0005871">
    <property type="term" value="C:kinesin complex"/>
    <property type="evidence" value="ECO:0007669"/>
    <property type="project" value="UniProtKB-UniRule"/>
</dbReference>
<feature type="repeat" description="TPR" evidence="9">
    <location>
        <begin position="335"/>
        <end position="368"/>
    </location>
</feature>
<feature type="domain" description="Nephrocystin 3 helical" evidence="12">
    <location>
        <begin position="1"/>
        <end position="76"/>
    </location>
</feature>
<dbReference type="InterPro" id="IPR011990">
    <property type="entry name" value="TPR-like_helical_dom_sf"/>
</dbReference>
<evidence type="ECO:0000256" key="1">
    <source>
        <dbReference type="ARBA" id="ARBA00004138"/>
    </source>
</evidence>
<dbReference type="InterPro" id="IPR056883">
    <property type="entry name" value="NPHP3_hel"/>
</dbReference>
<feature type="domain" description="Nephrocystin-3 TPR-repeats region" evidence="13">
    <location>
        <begin position="87"/>
        <end position="325"/>
    </location>
</feature>
<evidence type="ECO:0000256" key="5">
    <source>
        <dbReference type="ARBA" id="ARBA00023054"/>
    </source>
</evidence>
<gene>
    <name evidence="14" type="ORF">Cadr_000000119</name>
</gene>
<dbReference type="PROSITE" id="PS50005">
    <property type="entry name" value="TPR"/>
    <property type="match status" value="6"/>
</dbReference>
<dbReference type="FunFam" id="1.25.40.10:FF:000150">
    <property type="entry name" value="Nephrocystin-3"/>
    <property type="match status" value="1"/>
</dbReference>
<comment type="subunit">
    <text evidence="10">Oligomeric complex composed of two heavy chains and two light chains.</text>
</comment>
<dbReference type="GO" id="GO:0007368">
    <property type="term" value="P:determination of left/right symmetry"/>
    <property type="evidence" value="ECO:0007669"/>
    <property type="project" value="TreeGrafter"/>
</dbReference>
<dbReference type="FunFam" id="1.25.40.10:FF:000301">
    <property type="entry name" value="Nephronophthisis 3"/>
    <property type="match status" value="1"/>
</dbReference>
<dbReference type="PANTHER" id="PTHR45641:SF19">
    <property type="entry name" value="NEPHROCYSTIN-3"/>
    <property type="match status" value="1"/>
</dbReference>
<keyword evidence="15" id="KW-1185">Reference proteome</keyword>
<accession>A0A5N4EIM8</accession>
<evidence type="ECO:0000256" key="2">
    <source>
        <dbReference type="ARBA" id="ARBA00022687"/>
    </source>
</evidence>
<dbReference type="AlphaFoldDB" id="A0A5N4EIM8"/>
<evidence type="ECO:0000256" key="9">
    <source>
        <dbReference type="PROSITE-ProRule" id="PRU00339"/>
    </source>
</evidence>
<reference evidence="14 15" key="2">
    <citation type="journal article" date="2019" name="Mol. Ecol. Resour.">
        <title>Improving Illumina assemblies with Hi-C and long reads: an example with the North African dromedary.</title>
        <authorList>
            <person name="Elbers J.P."/>
            <person name="Rogers M.F."/>
            <person name="Perelman P.L."/>
            <person name="Proskuryakova A.A."/>
            <person name="Serdyukova N.A."/>
            <person name="Johnson W.E."/>
            <person name="Horin P."/>
            <person name="Corander J."/>
            <person name="Murphy D."/>
            <person name="Burger P.A."/>
        </authorList>
    </citation>
    <scope>NUCLEOTIDE SEQUENCE [LARGE SCALE GENOMIC DNA]</scope>
    <source>
        <strain evidence="14">Drom800</strain>
        <tissue evidence="14">Blood</tissue>
    </source>
</reference>
<comment type="function">
    <text evidence="10">Kinesin is a microtubule-associated force-producing protein that play a role in organelle transport.</text>
</comment>
<comment type="subunit">
    <text evidence="8">Interacts with NPHP1 and INVS/NPHP2. Interacts (when myristoylated) with UNC119 and UNC119B; interaction is required for localization to cilium. Interacts with CEP164. Component of a complex containing at least ANKS6, INVS, NEK8 and NPHP3. ANKS6 may organize complex assembly by linking INVS and NPHP3 to NEK8 and INVS may target the complex to the proximal ciliary axoneme.</text>
</comment>
<evidence type="ECO:0000313" key="14">
    <source>
        <dbReference type="EMBL" id="KAB1283124.1"/>
    </source>
</evidence>
<keyword evidence="10" id="KW-0493">Microtubule</keyword>
<evidence type="ECO:0000256" key="11">
    <source>
        <dbReference type="SAM" id="MobiDB-lite"/>
    </source>
</evidence>
<comment type="subcellular location">
    <subcellularLocation>
        <location evidence="1">Cell projection</location>
        <location evidence="1">Cilium</location>
    </subcellularLocation>
    <subcellularLocation>
        <location evidence="10">Cytoplasm</location>
        <location evidence="10">Cytoskeleton</location>
    </subcellularLocation>
</comment>
<dbReference type="Pfam" id="PF24884">
    <property type="entry name" value="NPHP3_hel"/>
    <property type="match status" value="1"/>
</dbReference>
<dbReference type="GO" id="GO:0016055">
    <property type="term" value="P:Wnt signaling pathway"/>
    <property type="evidence" value="ECO:0007669"/>
    <property type="project" value="UniProtKB-KW"/>
</dbReference>
<reference evidence="14" key="1">
    <citation type="submission" date="2014-12" db="EMBL/GenBank/DDBJ databases">
        <authorList>
            <person name="Fitak R."/>
            <person name="Mohandesan E."/>
            <person name="Burger P.A."/>
            <person name="Jukka C."/>
        </authorList>
    </citation>
    <scope>NUCLEOTIDE SEQUENCE</scope>
    <source>
        <strain evidence="14">Drom800</strain>
        <tissue evidence="14">Blood</tissue>
    </source>
</reference>
<evidence type="ECO:0000256" key="7">
    <source>
        <dbReference type="ARBA" id="ARBA00023273"/>
    </source>
</evidence>
<evidence type="ECO:0000256" key="4">
    <source>
        <dbReference type="ARBA" id="ARBA00022803"/>
    </source>
</evidence>
<dbReference type="PANTHER" id="PTHR45641">
    <property type="entry name" value="TETRATRICOPEPTIDE REPEAT PROTEIN (AFU_ORTHOLOGUE AFUA_6G03870)"/>
    <property type="match status" value="1"/>
</dbReference>
<feature type="repeat" description="TPR" evidence="9">
    <location>
        <begin position="419"/>
        <end position="452"/>
    </location>
</feature>
<dbReference type="PRINTS" id="PR00381">
    <property type="entry name" value="KINESINLIGHT"/>
</dbReference>
<proteinExistence type="inferred from homology"/>
<feature type="repeat" description="TPR" evidence="9">
    <location>
        <begin position="461"/>
        <end position="494"/>
    </location>
</feature>
<keyword evidence="4 9" id="KW-0802">TPR repeat</keyword>
<evidence type="ECO:0000256" key="8">
    <source>
        <dbReference type="ARBA" id="ARBA00064178"/>
    </source>
</evidence>
<dbReference type="Pfam" id="PF24885">
    <property type="entry name" value="TPR_NPHP3"/>
    <property type="match status" value="1"/>
</dbReference>
<dbReference type="GO" id="GO:0097546">
    <property type="term" value="C:ciliary base"/>
    <property type="evidence" value="ECO:0007669"/>
    <property type="project" value="TreeGrafter"/>
</dbReference>
<evidence type="ECO:0000259" key="13">
    <source>
        <dbReference type="Pfam" id="PF24885"/>
    </source>
</evidence>
<dbReference type="GO" id="GO:0060993">
    <property type="term" value="P:kidney morphogenesis"/>
    <property type="evidence" value="ECO:0007669"/>
    <property type="project" value="TreeGrafter"/>
</dbReference>
<keyword evidence="10" id="KW-0963">Cytoplasm</keyword>
<dbReference type="EMBL" id="JWIN03000001">
    <property type="protein sequence ID" value="KAB1283124.1"/>
    <property type="molecule type" value="Genomic_DNA"/>
</dbReference>
<keyword evidence="2" id="KW-0879">Wnt signaling pathway</keyword>
<keyword evidence="3" id="KW-0677">Repeat</keyword>
<dbReference type="SUPFAM" id="SSF48452">
    <property type="entry name" value="TPR-like"/>
    <property type="match status" value="2"/>
</dbReference>
<keyword evidence="7" id="KW-0966">Cell projection</keyword>
<dbReference type="Pfam" id="PF13424">
    <property type="entry name" value="TPR_12"/>
    <property type="match status" value="2"/>
</dbReference>
<sequence length="572" mass="65694">MANDMDKELMKQILCLVNVSHNGVSESELMELYPEMSWAVLTSLIHSLHKMCLLTYSCGLLKFQHLQAWETVRLDYMEGPTNISSYRQNLINYFTMQLSQDRVTWRSADELPWLFQQQGSKQKLHDCLLNLFVSQNLYKRGHFAELLSYWQFVGKDKSAMAAEYFDSLKQYEKNCEGEESMICLADLYETLGRFLKDLGLLSQAVVPLQRSLEIRETALDPDHPRVAHALHQLASVYVQGKKFGNAEQLYKQALEIAENAYGADHPHVARELEALATLYQKQNKYEQAEHFRKKSFKIRQKATRRKGNLYGFALLRRRALQLEELTLGKDTPDNARTLNELGVLYYLQNNLETADQFLKRSLEMRERVLGPDHPDCAQSLNNLAALCNEKKQYDKAEELYERALDIRRRALAPDHPSLAYTVKHLAILYKKMGKLDKAVPLYELAVEIRQKSFGPKHPSVATALVNLAVLYSQMKKHIEALPLYERALKIYEDSLGRMHPRVGETLKNLAVLSYEEGDFEKAAELYKRAMEIKEAETSLLGGKAPSRHSSSGDTFSLKTTHSPNVFLHQGQR</sequence>